<dbReference type="Proteomes" id="UP000326659">
    <property type="component" value="Chromosome"/>
</dbReference>
<dbReference type="Pfam" id="PF00196">
    <property type="entry name" value="GerE"/>
    <property type="match status" value="1"/>
</dbReference>
<dbReference type="Pfam" id="PF00072">
    <property type="entry name" value="Response_reg"/>
    <property type="match status" value="1"/>
</dbReference>
<comment type="caution">
    <text evidence="6">Lacks conserved residue(s) required for the propagation of feature annotation.</text>
</comment>
<dbReference type="GO" id="GO:0003677">
    <property type="term" value="F:DNA binding"/>
    <property type="evidence" value="ECO:0007669"/>
    <property type="project" value="UniProtKB-KW"/>
</dbReference>
<proteinExistence type="predicted"/>
<dbReference type="SUPFAM" id="SSF52172">
    <property type="entry name" value="CheY-like"/>
    <property type="match status" value="1"/>
</dbReference>
<dbReference type="InterPro" id="IPR001789">
    <property type="entry name" value="Sig_transdc_resp-reg_receiver"/>
</dbReference>
<evidence type="ECO:0000259" key="7">
    <source>
        <dbReference type="PROSITE" id="PS50043"/>
    </source>
</evidence>
<dbReference type="CDD" id="cd17535">
    <property type="entry name" value="REC_NarL-like"/>
    <property type="match status" value="1"/>
</dbReference>
<dbReference type="PROSITE" id="PS50110">
    <property type="entry name" value="RESPONSE_REGULATORY"/>
    <property type="match status" value="1"/>
</dbReference>
<gene>
    <name evidence="10" type="ORF">F1C79_07145</name>
</gene>
<evidence type="ECO:0000256" key="4">
    <source>
        <dbReference type="ARBA" id="ARBA00023125"/>
    </source>
</evidence>
<accession>A0A9X7R3I4</accession>
<dbReference type="InterPro" id="IPR058245">
    <property type="entry name" value="NreC/VraR/RcsB-like_REC"/>
</dbReference>
<evidence type="ECO:0000256" key="3">
    <source>
        <dbReference type="ARBA" id="ARBA00023015"/>
    </source>
</evidence>
<dbReference type="InterPro" id="IPR035965">
    <property type="entry name" value="PAS-like_dom_sf"/>
</dbReference>
<keyword evidence="11" id="KW-1185">Reference proteome</keyword>
<dbReference type="Gene3D" id="3.30.450.20">
    <property type="entry name" value="PAS domain"/>
    <property type="match status" value="1"/>
</dbReference>
<dbReference type="SUPFAM" id="SSF46894">
    <property type="entry name" value="C-terminal effector domain of the bipartite response regulators"/>
    <property type="match status" value="1"/>
</dbReference>
<evidence type="ECO:0000256" key="6">
    <source>
        <dbReference type="PROSITE-ProRule" id="PRU00169"/>
    </source>
</evidence>
<dbReference type="GO" id="GO:0000160">
    <property type="term" value="P:phosphorelay signal transduction system"/>
    <property type="evidence" value="ECO:0007669"/>
    <property type="project" value="InterPro"/>
</dbReference>
<keyword evidence="2" id="KW-0808">Transferase</keyword>
<dbReference type="PROSITE" id="PS50043">
    <property type="entry name" value="HTH_LUXR_2"/>
    <property type="match status" value="1"/>
</dbReference>
<dbReference type="InterPro" id="IPR016032">
    <property type="entry name" value="Sig_transdc_resp-reg_C-effctor"/>
</dbReference>
<dbReference type="InterPro" id="IPR000014">
    <property type="entry name" value="PAS"/>
</dbReference>
<dbReference type="PROSITE" id="PS00622">
    <property type="entry name" value="HTH_LUXR_1"/>
    <property type="match status" value="1"/>
</dbReference>
<sequence length="466" mass="51194">MSTILLVDGQPVLRDGVRALVSRAGHQVIGEADNGQDALTLCRERRPDVVIIELAIPRLGGLDVLRRLRAAMDGVRLLVFSAQEREVYAGRALQAGADAFVGKDEPAAELEKALAAVLRGRSYFPRGATQGPKATDADGRAELERLSGRELTVLEMLGRGLSNKEISDQLSLSYKTISTYKMRLHQKLNVSSDVQLLQVAQSLGLLAAEGTTVAPADPQLEHELGLLRALLDATPNPMFVRDMDSRLLLCNLPFLNRVGRTFEEVRGGCFEDAHWLSPSLRERTAQRYREAVLREEPIAEEISLDDSTIVGTYFAWCVPHRSADGRMLGMLGGMLSLDERDEQLAELRSGLFESRYRSHLKTNLLARIVADFREQLGGLDASVRRSGEEDVVTLADVELEASRGACSRCWRACASWMPCSTFSTMWPSGSVRRTNWAGSPRKSCSPSARSCRPPVTGWISGRGCSA</sequence>
<keyword evidence="3" id="KW-0805">Transcription regulation</keyword>
<dbReference type="EMBL" id="CP043626">
    <property type="protein sequence ID" value="QEY71422.1"/>
    <property type="molecule type" value="Genomic_DNA"/>
</dbReference>
<dbReference type="PANTHER" id="PTHR43214:SF41">
    <property type="entry name" value="NITRATE_NITRITE RESPONSE REGULATOR PROTEIN NARP"/>
    <property type="match status" value="1"/>
</dbReference>
<dbReference type="GO" id="GO:0016301">
    <property type="term" value="F:kinase activity"/>
    <property type="evidence" value="ECO:0007669"/>
    <property type="project" value="UniProtKB-KW"/>
</dbReference>
<evidence type="ECO:0000313" key="10">
    <source>
        <dbReference type="EMBL" id="QEY71422.1"/>
    </source>
</evidence>
<dbReference type="Pfam" id="PF08448">
    <property type="entry name" value="PAS_4"/>
    <property type="match status" value="1"/>
</dbReference>
<keyword evidence="1" id="KW-0597">Phosphoprotein</keyword>
<dbReference type="SMART" id="SM00448">
    <property type="entry name" value="REC"/>
    <property type="match status" value="1"/>
</dbReference>
<dbReference type="InterPro" id="IPR039420">
    <property type="entry name" value="WalR-like"/>
</dbReference>
<dbReference type="Gene3D" id="3.40.50.2300">
    <property type="match status" value="1"/>
</dbReference>
<dbReference type="KEGG" id="pden:F1C79_07145"/>
<feature type="domain" description="PAS" evidence="9">
    <location>
        <begin position="223"/>
        <end position="295"/>
    </location>
</feature>
<dbReference type="AlphaFoldDB" id="A0A9X7R3I4"/>
<dbReference type="CDD" id="cd00130">
    <property type="entry name" value="PAS"/>
    <property type="match status" value="1"/>
</dbReference>
<evidence type="ECO:0000256" key="5">
    <source>
        <dbReference type="ARBA" id="ARBA00023163"/>
    </source>
</evidence>
<dbReference type="SUPFAM" id="SSF55785">
    <property type="entry name" value="PYP-like sensor domain (PAS domain)"/>
    <property type="match status" value="1"/>
</dbReference>
<evidence type="ECO:0000259" key="9">
    <source>
        <dbReference type="PROSITE" id="PS50112"/>
    </source>
</evidence>
<dbReference type="GO" id="GO:0006355">
    <property type="term" value="P:regulation of DNA-templated transcription"/>
    <property type="evidence" value="ECO:0007669"/>
    <property type="project" value="InterPro"/>
</dbReference>
<evidence type="ECO:0000256" key="2">
    <source>
        <dbReference type="ARBA" id="ARBA00022777"/>
    </source>
</evidence>
<keyword evidence="5" id="KW-0804">Transcription</keyword>
<dbReference type="InterPro" id="IPR013656">
    <property type="entry name" value="PAS_4"/>
</dbReference>
<dbReference type="PRINTS" id="PR00038">
    <property type="entry name" value="HTHLUXR"/>
</dbReference>
<reference evidence="10 11" key="1">
    <citation type="submission" date="2019-09" db="EMBL/GenBank/DDBJ databases">
        <title>Prosopis cineraria nodule microbiome.</title>
        <authorList>
            <person name="Chaluvadi S.R."/>
            <person name="Ali R."/>
            <person name="Wang X."/>
        </authorList>
    </citation>
    <scope>NUCLEOTIDE SEQUENCE [LARGE SCALE GENOMIC DNA]</scope>
    <source>
        <strain evidence="10 11">BG1</strain>
    </source>
</reference>
<dbReference type="InterPro" id="IPR000792">
    <property type="entry name" value="Tscrpt_reg_LuxR_C"/>
</dbReference>
<evidence type="ECO:0000256" key="1">
    <source>
        <dbReference type="ARBA" id="ARBA00022553"/>
    </source>
</evidence>
<dbReference type="SMART" id="SM00091">
    <property type="entry name" value="PAS"/>
    <property type="match status" value="1"/>
</dbReference>
<evidence type="ECO:0000259" key="8">
    <source>
        <dbReference type="PROSITE" id="PS50110"/>
    </source>
</evidence>
<dbReference type="RefSeq" id="WP_151186911.1">
    <property type="nucleotide sequence ID" value="NZ_CP043626.1"/>
</dbReference>
<feature type="domain" description="Response regulatory" evidence="8">
    <location>
        <begin position="3"/>
        <end position="118"/>
    </location>
</feature>
<name>A0A9X7R3I4_PSEDE</name>
<protein>
    <submittedName>
        <fullName evidence="10">Response regulator</fullName>
    </submittedName>
</protein>
<dbReference type="PROSITE" id="PS50112">
    <property type="entry name" value="PAS"/>
    <property type="match status" value="1"/>
</dbReference>
<dbReference type="PANTHER" id="PTHR43214">
    <property type="entry name" value="TWO-COMPONENT RESPONSE REGULATOR"/>
    <property type="match status" value="1"/>
</dbReference>
<keyword evidence="4" id="KW-0238">DNA-binding</keyword>
<dbReference type="CDD" id="cd06170">
    <property type="entry name" value="LuxR_C_like"/>
    <property type="match status" value="1"/>
</dbReference>
<keyword evidence="2" id="KW-0418">Kinase</keyword>
<dbReference type="SMART" id="SM00421">
    <property type="entry name" value="HTH_LUXR"/>
    <property type="match status" value="1"/>
</dbReference>
<dbReference type="InterPro" id="IPR011006">
    <property type="entry name" value="CheY-like_superfamily"/>
</dbReference>
<dbReference type="OrthoDB" id="7027232at2"/>
<organism evidence="10 11">
    <name type="scientific">Pseudomonas denitrificans</name>
    <dbReference type="NCBI Taxonomy" id="43306"/>
    <lineage>
        <taxon>Bacteria</taxon>
        <taxon>Pseudomonadati</taxon>
        <taxon>Pseudomonadota</taxon>
        <taxon>Gammaproteobacteria</taxon>
        <taxon>Pseudomonadales</taxon>
        <taxon>Pseudomonadaceae</taxon>
        <taxon>Halopseudomonas</taxon>
    </lineage>
</organism>
<evidence type="ECO:0000313" key="11">
    <source>
        <dbReference type="Proteomes" id="UP000326659"/>
    </source>
</evidence>
<feature type="domain" description="HTH luxR-type" evidence="7">
    <location>
        <begin position="139"/>
        <end position="204"/>
    </location>
</feature>